<keyword evidence="5" id="KW-1185">Reference proteome</keyword>
<protein>
    <submittedName>
        <fullName evidence="4">GLT25D</fullName>
        <ecNumber evidence="4">2.4.1.50</ecNumber>
    </submittedName>
</protein>
<dbReference type="PANTHER" id="PTHR10730">
    <property type="entry name" value="PROCOLLAGEN-LYSINE,2-OXOGLUTARATE 5-DIOXYGENASE/GLYCOSYLTRANSFERASE 25 FAMILY MEMBER"/>
    <property type="match status" value="1"/>
</dbReference>
<sequence>MYTPDKVGFDKIYVLHLPRRSERRKRLEAAMIDLKLDVSFFKGVDGKQIVVKRYKKVLILEDDATFFPMFRKQWSRIAADIDEFVPNWELIYLGRKALNSSEEKPVNGTQLLVWPDYSYWGVAYALSLTGAKKLVKQKLLSKLLPVDEFLPIMFNKHPEGKWKSYFSPKDLIAVSVNPLLIEPAWFPGDRHYISDTESSIPVNFTKLRER</sequence>
<organism evidence="4 5">
    <name type="scientific">Mytilus coruscus</name>
    <name type="common">Sea mussel</name>
    <dbReference type="NCBI Taxonomy" id="42192"/>
    <lineage>
        <taxon>Eukaryota</taxon>
        <taxon>Metazoa</taxon>
        <taxon>Spiralia</taxon>
        <taxon>Lophotrochozoa</taxon>
        <taxon>Mollusca</taxon>
        <taxon>Bivalvia</taxon>
        <taxon>Autobranchia</taxon>
        <taxon>Pteriomorphia</taxon>
        <taxon>Mytilida</taxon>
        <taxon>Mytiloidea</taxon>
        <taxon>Mytilidae</taxon>
        <taxon>Mytilinae</taxon>
        <taxon>Mytilus</taxon>
    </lineage>
</organism>
<dbReference type="InterPro" id="IPR050757">
    <property type="entry name" value="Collagen_mod_GT25"/>
</dbReference>
<dbReference type="AlphaFoldDB" id="A0A6J8BJP4"/>
<evidence type="ECO:0000313" key="4">
    <source>
        <dbReference type="EMBL" id="CAC5384145.1"/>
    </source>
</evidence>
<proteinExistence type="inferred from homology"/>
<gene>
    <name evidence="4" type="ORF">MCOR_19818</name>
</gene>
<keyword evidence="3 4" id="KW-0808">Transferase</keyword>
<evidence type="ECO:0000313" key="5">
    <source>
        <dbReference type="Proteomes" id="UP000507470"/>
    </source>
</evidence>
<dbReference type="EMBL" id="CACVKT020003486">
    <property type="protein sequence ID" value="CAC5384145.1"/>
    <property type="molecule type" value="Genomic_DNA"/>
</dbReference>
<evidence type="ECO:0000256" key="3">
    <source>
        <dbReference type="ARBA" id="ARBA00022679"/>
    </source>
</evidence>
<dbReference type="GO" id="GO:0050211">
    <property type="term" value="F:procollagen galactosyltransferase activity"/>
    <property type="evidence" value="ECO:0007669"/>
    <property type="project" value="UniProtKB-EC"/>
</dbReference>
<keyword evidence="2 4" id="KW-0328">Glycosyltransferase</keyword>
<dbReference type="PANTHER" id="PTHR10730:SF53">
    <property type="entry name" value="GLYCOSYLTRANSFERASE 25 FAMILY MEMBER"/>
    <property type="match status" value="1"/>
</dbReference>
<dbReference type="OrthoDB" id="47375at2759"/>
<evidence type="ECO:0000256" key="1">
    <source>
        <dbReference type="ARBA" id="ARBA00006721"/>
    </source>
</evidence>
<dbReference type="Proteomes" id="UP000507470">
    <property type="component" value="Unassembled WGS sequence"/>
</dbReference>
<accession>A0A6J8BJP4</accession>
<dbReference type="EC" id="2.4.1.50" evidence="4"/>
<comment type="similarity">
    <text evidence="1">Belongs to the glycosyltransferase 25 family.</text>
</comment>
<name>A0A6J8BJP4_MYTCO</name>
<evidence type="ECO:0000256" key="2">
    <source>
        <dbReference type="ARBA" id="ARBA00022676"/>
    </source>
</evidence>
<reference evidence="4 5" key="1">
    <citation type="submission" date="2020-06" db="EMBL/GenBank/DDBJ databases">
        <authorList>
            <person name="Li R."/>
            <person name="Bekaert M."/>
        </authorList>
    </citation>
    <scope>NUCLEOTIDE SEQUENCE [LARGE SCALE GENOMIC DNA]</scope>
    <source>
        <strain evidence="5">wild</strain>
    </source>
</reference>